<dbReference type="Proteomes" id="UP000537260">
    <property type="component" value="Unassembled WGS sequence"/>
</dbReference>
<accession>A0A7Z0EBD1</accession>
<dbReference type="RefSeq" id="WP_179577430.1">
    <property type="nucleotide sequence ID" value="NZ_JACCFM010000001.1"/>
</dbReference>
<name>A0A7Z0EBD1_9MICO</name>
<protein>
    <submittedName>
        <fullName evidence="1">Uncharacterized protein</fullName>
    </submittedName>
</protein>
<dbReference type="EMBL" id="JACCFM010000001">
    <property type="protein sequence ID" value="NYJ18537.1"/>
    <property type="molecule type" value="Genomic_DNA"/>
</dbReference>
<organism evidence="1 2">
    <name type="scientific">Glaciibacter psychrotolerans</name>
    <dbReference type="NCBI Taxonomy" id="670054"/>
    <lineage>
        <taxon>Bacteria</taxon>
        <taxon>Bacillati</taxon>
        <taxon>Actinomycetota</taxon>
        <taxon>Actinomycetes</taxon>
        <taxon>Micrococcales</taxon>
        <taxon>Microbacteriaceae</taxon>
        <taxon>Glaciibacter</taxon>
    </lineage>
</organism>
<keyword evidence="2" id="KW-1185">Reference proteome</keyword>
<comment type="caution">
    <text evidence="1">The sequence shown here is derived from an EMBL/GenBank/DDBJ whole genome shotgun (WGS) entry which is preliminary data.</text>
</comment>
<gene>
    <name evidence="1" type="ORF">HNR05_000328</name>
</gene>
<reference evidence="1 2" key="1">
    <citation type="submission" date="2020-07" db="EMBL/GenBank/DDBJ databases">
        <title>Sequencing the genomes of 1000 actinobacteria strains.</title>
        <authorList>
            <person name="Klenk H.-P."/>
        </authorList>
    </citation>
    <scope>NUCLEOTIDE SEQUENCE [LARGE SCALE GENOMIC DNA]</scope>
    <source>
        <strain evidence="1 2">LI1</strain>
    </source>
</reference>
<proteinExistence type="predicted"/>
<evidence type="ECO:0000313" key="1">
    <source>
        <dbReference type="EMBL" id="NYJ18537.1"/>
    </source>
</evidence>
<dbReference type="AlphaFoldDB" id="A0A7Z0EBD1"/>
<evidence type="ECO:0000313" key="2">
    <source>
        <dbReference type="Proteomes" id="UP000537260"/>
    </source>
</evidence>
<sequence length="137" mass="14876">MPEPISIVGIDTENVGHPRNDGTRGSGLYAVPVKLSRVLSAREAELLVHFWDHPTSWSTMHRPGIASVSGSTLFLDGTTMEEVRDIHVSTVRGAVAATNAEYGAEVTAQERARSAEDVRRAVHEAEVLKVAGEIRFD</sequence>